<keyword evidence="4" id="KW-1185">Reference proteome</keyword>
<evidence type="ECO:0000313" key="3">
    <source>
        <dbReference type="EMBL" id="OHT12306.1"/>
    </source>
</evidence>
<dbReference type="VEuPathDB" id="TrichDB:TRFO_17884"/>
<feature type="compositionally biased region" description="Basic and acidic residues" evidence="2">
    <location>
        <begin position="636"/>
        <end position="660"/>
    </location>
</feature>
<dbReference type="RefSeq" id="XP_068365442.1">
    <property type="nucleotide sequence ID" value="XM_068499846.1"/>
</dbReference>
<protein>
    <submittedName>
        <fullName evidence="3">Uncharacterized protein</fullName>
    </submittedName>
</protein>
<feature type="coiled-coil region" evidence="1">
    <location>
        <begin position="531"/>
        <end position="565"/>
    </location>
</feature>
<dbReference type="EMBL" id="MLAK01000566">
    <property type="protein sequence ID" value="OHT12306.1"/>
    <property type="molecule type" value="Genomic_DNA"/>
</dbReference>
<evidence type="ECO:0000256" key="2">
    <source>
        <dbReference type="SAM" id="MobiDB-lite"/>
    </source>
</evidence>
<reference evidence="3" key="1">
    <citation type="submission" date="2016-10" db="EMBL/GenBank/DDBJ databases">
        <authorList>
            <person name="Benchimol M."/>
            <person name="Almeida L.G."/>
            <person name="Vasconcelos A.T."/>
            <person name="Perreira-Neves A."/>
            <person name="Rosa I.A."/>
            <person name="Tasca T."/>
            <person name="Bogo M.R."/>
            <person name="de Souza W."/>
        </authorList>
    </citation>
    <scope>NUCLEOTIDE SEQUENCE [LARGE SCALE GENOMIC DNA]</scope>
    <source>
        <strain evidence="3">K</strain>
    </source>
</reference>
<evidence type="ECO:0000256" key="1">
    <source>
        <dbReference type="SAM" id="Coils"/>
    </source>
</evidence>
<feature type="compositionally biased region" description="Basic and acidic residues" evidence="2">
    <location>
        <begin position="667"/>
        <end position="684"/>
    </location>
</feature>
<feature type="coiled-coil region" evidence="1">
    <location>
        <begin position="379"/>
        <end position="452"/>
    </location>
</feature>
<feature type="region of interest" description="Disordered" evidence="2">
    <location>
        <begin position="19"/>
        <end position="48"/>
    </location>
</feature>
<gene>
    <name evidence="3" type="ORF">TRFO_17884</name>
</gene>
<feature type="region of interest" description="Disordered" evidence="2">
    <location>
        <begin position="635"/>
        <end position="697"/>
    </location>
</feature>
<evidence type="ECO:0000313" key="4">
    <source>
        <dbReference type="Proteomes" id="UP000179807"/>
    </source>
</evidence>
<dbReference type="AlphaFoldDB" id="A0A1J4KMD7"/>
<proteinExistence type="predicted"/>
<sequence>MGMSRKSSSSRLTPSQALLIQNPRLYGTTQNTQQPRPHFRNRPITPQIPVIPAPQPINAPPTEPNQLQVLMKLFHTLSERIALLISHNGSNYDFRTTLSHMASEVERLFGVFYKQALQQCGTMPVLQQGIKPGLASGTSALRKSAIPFLKKWREFATSLIESQVYGPESIFQSIENHFEFINMCLANVLAGKPEPSDCHDPSQRICMQFQMQLANIKSQVTQLLSQPTQNTMLKQLAEDIKEYSRRLSEAFGREFLSSGVTPADLSILKTKTYSSCSDIIHGMRAAFLFETDFKTVLEAFDEFQDLLSTILERLNLPQSYLYIRNSAGPGGTPRSNQSEEDEEDISDFDSELDIFETIRQGQKMSQQIAKQESLFLNFIKALTAKAKQLNKTINEQKDEYSALEASKDEMMHNYEEMLETERYTNQSMADELNKLKDDVDAKDKELEYLRKRTEDNEFKKCLRGVARQLGEVLKEESVNFEDEDDDQLIQYVNALSVYVVERKCSHCRKYASREEKIKELIGEIVKKEIEDEDLINKCERAVQKVEKLRNKYHSTVDKNKELDLNLNEHKQCLLQLIQGFDYPVNEEESLINQTLIAAKLDHEKHIAEIESLNNRRINQLNNLTSMVLSQVNPMIHKNEENNKSEKVEIDNTNVEEKSSNENEPENEESKNEIKEENVSKETENVNKNGTSINDTDDDAYNNQILPILGILKSQYDKDLYDLQALSKSVTDLQIRLAKHLNIKPPNMPLYDSINEMLRILETRTNPLQPLVAKLENDYKQAITSVEIISNRLRGITQYNSNEPTANMKPDDLINHALRLLDRIQDIMDRNKRVFVSTNIEMISYRKTLENLDCIMHKFLAIDDVDLKKFGSNEIITRVTRFCNAITSPGASKNFIKISDINEMFQKGQKIVQVETYSEPEKYIPLIVSTLVKLDKSVEELKPFSNILDDIFNQFNCKIEAFNPNSPSFYQINQQIIQMNKLLENISPVKINAIIFNVTQRLITLLSAMSTTLQGYKEAAFVTTDE</sequence>
<dbReference type="GeneID" id="94834550"/>
<keyword evidence="1" id="KW-0175">Coiled coil</keyword>
<organism evidence="3 4">
    <name type="scientific">Tritrichomonas foetus</name>
    <dbReference type="NCBI Taxonomy" id="1144522"/>
    <lineage>
        <taxon>Eukaryota</taxon>
        <taxon>Metamonada</taxon>
        <taxon>Parabasalia</taxon>
        <taxon>Tritrichomonadida</taxon>
        <taxon>Tritrichomonadidae</taxon>
        <taxon>Tritrichomonas</taxon>
    </lineage>
</organism>
<name>A0A1J4KMD7_9EUKA</name>
<comment type="caution">
    <text evidence="3">The sequence shown here is derived from an EMBL/GenBank/DDBJ whole genome shotgun (WGS) entry which is preliminary data.</text>
</comment>
<accession>A0A1J4KMD7</accession>
<feature type="region of interest" description="Disordered" evidence="2">
    <location>
        <begin position="326"/>
        <end position="346"/>
    </location>
</feature>
<dbReference type="Proteomes" id="UP000179807">
    <property type="component" value="Unassembled WGS sequence"/>
</dbReference>